<dbReference type="EMBL" id="CADCTZ010000395">
    <property type="protein sequence ID" value="CAA9339570.1"/>
    <property type="molecule type" value="Genomic_DNA"/>
</dbReference>
<reference evidence="1" key="1">
    <citation type="submission" date="2020-02" db="EMBL/GenBank/DDBJ databases">
        <authorList>
            <person name="Meier V. D."/>
        </authorList>
    </citation>
    <scope>NUCLEOTIDE SEQUENCE</scope>
    <source>
        <strain evidence="1">AVDCRST_MAG84</strain>
    </source>
</reference>
<accession>A0A6J4LQ36</accession>
<proteinExistence type="predicted"/>
<sequence>MGFELVERSKAFDIFFCSPPSTASGGGRLSQGGKEKFVTSLVLSRARGLG</sequence>
<name>A0A6J4LQ36_9CYAN</name>
<evidence type="ECO:0000313" key="1">
    <source>
        <dbReference type="EMBL" id="CAA9339570.1"/>
    </source>
</evidence>
<organism evidence="1">
    <name type="scientific">uncultured Microcoleus sp</name>
    <dbReference type="NCBI Taxonomy" id="259945"/>
    <lineage>
        <taxon>Bacteria</taxon>
        <taxon>Bacillati</taxon>
        <taxon>Cyanobacteriota</taxon>
        <taxon>Cyanophyceae</taxon>
        <taxon>Oscillatoriophycideae</taxon>
        <taxon>Oscillatoriales</taxon>
        <taxon>Microcoleaceae</taxon>
        <taxon>Microcoleus</taxon>
        <taxon>environmental samples</taxon>
    </lineage>
</organism>
<protein>
    <submittedName>
        <fullName evidence="1">Uncharacterized protein</fullName>
    </submittedName>
</protein>
<dbReference type="AlphaFoldDB" id="A0A6J4LQ36"/>
<gene>
    <name evidence="1" type="ORF">AVDCRST_MAG84-2294</name>
</gene>